<evidence type="ECO:0000313" key="7">
    <source>
        <dbReference type="EMBL" id="MCV4376117.1"/>
    </source>
</evidence>
<dbReference type="InterPro" id="IPR024176">
    <property type="entry name" value="Citrate_synthase_bac-typ"/>
</dbReference>
<keyword evidence="8" id="KW-1185">Reference proteome</keyword>
<dbReference type="PANTHER" id="PTHR11739">
    <property type="entry name" value="CITRATE SYNTHASE"/>
    <property type="match status" value="1"/>
</dbReference>
<evidence type="ECO:0000256" key="4">
    <source>
        <dbReference type="ARBA" id="ARBA00049288"/>
    </source>
</evidence>
<evidence type="ECO:0000256" key="3">
    <source>
        <dbReference type="ARBA" id="ARBA00022679"/>
    </source>
</evidence>
<dbReference type="NCBIfam" id="NF009005">
    <property type="entry name" value="PRK12350.1"/>
    <property type="match status" value="1"/>
</dbReference>
<dbReference type="InterPro" id="IPR016143">
    <property type="entry name" value="Citrate_synth-like_sm_a-sub"/>
</dbReference>
<keyword evidence="3 5" id="KW-0808">Transferase</keyword>
<dbReference type="PROSITE" id="PS00480">
    <property type="entry name" value="CITRATE_SYNTHASE"/>
    <property type="match status" value="1"/>
</dbReference>
<dbReference type="Pfam" id="PF00285">
    <property type="entry name" value="Citrate_synt"/>
    <property type="match status" value="1"/>
</dbReference>
<dbReference type="CDD" id="cd06109">
    <property type="entry name" value="BsCS-I_like"/>
    <property type="match status" value="1"/>
</dbReference>
<protein>
    <recommendedName>
        <fullName evidence="5">Citrate synthase</fullName>
    </recommendedName>
</protein>
<evidence type="ECO:0000313" key="8">
    <source>
        <dbReference type="Proteomes" id="UP001207294"/>
    </source>
</evidence>
<dbReference type="InterPro" id="IPR036969">
    <property type="entry name" value="Citrate_synthase_sf"/>
</dbReference>
<evidence type="ECO:0000256" key="5">
    <source>
        <dbReference type="PIRNR" id="PIRNR001369"/>
    </source>
</evidence>
<reference evidence="7 8" key="1">
    <citation type="submission" date="2022-10" db="EMBL/GenBank/DDBJ databases">
        <title>Characterization of Pseudomonas capsici strains from pepper and tomato in Georgia.</title>
        <authorList>
            <person name="Zhao M."/>
            <person name="Dutta B."/>
        </authorList>
    </citation>
    <scope>NUCLEOTIDE SEQUENCE [LARGE SCALE GENOMIC DNA]</scope>
    <source>
        <strain evidence="7 8">Pc20-5</strain>
    </source>
</reference>
<organism evidence="7 8">
    <name type="scientific">Pseudomonas capsici</name>
    <dbReference type="NCBI Taxonomy" id="2810614"/>
    <lineage>
        <taxon>Bacteria</taxon>
        <taxon>Pseudomonadati</taxon>
        <taxon>Pseudomonadota</taxon>
        <taxon>Gammaproteobacteria</taxon>
        <taxon>Pseudomonadales</taxon>
        <taxon>Pseudomonadaceae</taxon>
        <taxon>Pseudomonas</taxon>
    </lineage>
</organism>
<dbReference type="InterPro" id="IPR019810">
    <property type="entry name" value="Citrate_synthase_AS"/>
</dbReference>
<evidence type="ECO:0000256" key="6">
    <source>
        <dbReference type="RuleBase" id="RU003406"/>
    </source>
</evidence>
<dbReference type="Proteomes" id="UP001207294">
    <property type="component" value="Unassembled WGS sequence"/>
</dbReference>
<dbReference type="InterPro" id="IPR002020">
    <property type="entry name" value="Citrate_synthase"/>
</dbReference>
<dbReference type="EMBL" id="JAOXML010000003">
    <property type="protein sequence ID" value="MCV4376117.1"/>
    <property type="molecule type" value="Genomic_DNA"/>
</dbReference>
<accession>A0ABT3BTD6</accession>
<dbReference type="Gene3D" id="1.10.230.10">
    <property type="entry name" value="Cytochrome P450-Terp, domain 2"/>
    <property type="match status" value="1"/>
</dbReference>
<dbReference type="PANTHER" id="PTHR11739:SF23">
    <property type="entry name" value="CITRATE SYNTHASE 2-RELATED"/>
    <property type="match status" value="1"/>
</dbReference>
<dbReference type="SUPFAM" id="SSF48256">
    <property type="entry name" value="Citrate synthase"/>
    <property type="match status" value="1"/>
</dbReference>
<dbReference type="Gene3D" id="1.10.580.10">
    <property type="entry name" value="Citrate Synthase, domain 1"/>
    <property type="match status" value="1"/>
</dbReference>
<comment type="similarity">
    <text evidence="2 5 6">Belongs to the citrate synthase family.</text>
</comment>
<name>A0ABT3BTD6_9PSED</name>
<dbReference type="PRINTS" id="PR00143">
    <property type="entry name" value="CITRTSNTHASE"/>
</dbReference>
<comment type="catalytic activity">
    <reaction evidence="4">
        <text>oxaloacetate + acetyl-CoA + H2O = citrate + CoA + H(+)</text>
        <dbReference type="Rhea" id="RHEA:16845"/>
        <dbReference type="ChEBI" id="CHEBI:15377"/>
        <dbReference type="ChEBI" id="CHEBI:15378"/>
        <dbReference type="ChEBI" id="CHEBI:16452"/>
        <dbReference type="ChEBI" id="CHEBI:16947"/>
        <dbReference type="ChEBI" id="CHEBI:57287"/>
        <dbReference type="ChEBI" id="CHEBI:57288"/>
        <dbReference type="EC" id="2.3.3.16"/>
    </reaction>
</comment>
<dbReference type="PIRSF" id="PIRSF001369">
    <property type="entry name" value="Citrate_synth"/>
    <property type="match status" value="1"/>
</dbReference>
<evidence type="ECO:0000256" key="1">
    <source>
        <dbReference type="ARBA" id="ARBA00004751"/>
    </source>
</evidence>
<evidence type="ECO:0000256" key="2">
    <source>
        <dbReference type="ARBA" id="ARBA00010566"/>
    </source>
</evidence>
<gene>
    <name evidence="7" type="ORF">OH718_05855</name>
</gene>
<dbReference type="InterPro" id="IPR016142">
    <property type="entry name" value="Citrate_synth-like_lrg_a-sub"/>
</dbReference>
<comment type="pathway">
    <text evidence="1">Carbohydrate metabolism; tricarboxylic acid cycle; isocitrate from oxaloacetate: step 1/2.</text>
</comment>
<comment type="caution">
    <text evidence="7">The sequence shown here is derived from an EMBL/GenBank/DDBJ whole genome shotgun (WGS) entry which is preliminary data.</text>
</comment>
<dbReference type="RefSeq" id="WP_236249294.1">
    <property type="nucleotide sequence ID" value="NZ_JAOXMH010000003.1"/>
</dbReference>
<proteinExistence type="inferred from homology"/>
<sequence length="367" mass="40110">MNDEGKKMAMGLDDVVAAETRLSLVDGDKGILIIRGKLLDSISSSFDYEEILTSLWEGLFNRTFDTRQVRESLGKARLEVFEELSLLDQHLIKKLPPVEAMRSLISRFIDGNDFDTAVRLVAAPAVYTSALVRARQGRPLIKPKADITHAEDILRMAGLDSSPLHTRALNTYLVTIIDHGLNASTFAGRVVASTKAGLVSSVLAAVSALKGPLHGGAPGPVLDMLDSIGGAENAQSWLESTVTKGERLMGFGHRIYKVRDPRADALKQALESLHDSTSVDKNRLELAAHVEKTALAVLKKHKPNKPIHTNVEFYTALLLDVLGFDRADFTSVFTIGRVGGWLAHAREQEIHGRLIRPQSVYIGPQPS</sequence>